<keyword evidence="3" id="KW-1185">Reference proteome</keyword>
<evidence type="ECO:0000313" key="3">
    <source>
        <dbReference type="Proteomes" id="UP001196565"/>
    </source>
</evidence>
<dbReference type="InterPro" id="IPR021736">
    <property type="entry name" value="DUF3305"/>
</dbReference>
<dbReference type="Pfam" id="PF11749">
    <property type="entry name" value="DUF3305"/>
    <property type="match status" value="1"/>
</dbReference>
<organism evidence="2 3">
    <name type="scientific">Roseomonas alba</name>
    <dbReference type="NCBI Taxonomy" id="2846776"/>
    <lineage>
        <taxon>Bacteria</taxon>
        <taxon>Pseudomonadati</taxon>
        <taxon>Pseudomonadota</taxon>
        <taxon>Alphaproteobacteria</taxon>
        <taxon>Acetobacterales</taxon>
        <taxon>Roseomonadaceae</taxon>
        <taxon>Roseomonas</taxon>
    </lineage>
</organism>
<feature type="region of interest" description="Disordered" evidence="1">
    <location>
        <begin position="148"/>
        <end position="170"/>
    </location>
</feature>
<comment type="caution">
    <text evidence="2">The sequence shown here is derived from an EMBL/GenBank/DDBJ whole genome shotgun (WGS) entry which is preliminary data.</text>
</comment>
<reference evidence="2 3" key="1">
    <citation type="submission" date="2021-07" db="EMBL/GenBank/DDBJ databases">
        <authorList>
            <person name="So Y."/>
        </authorList>
    </citation>
    <scope>NUCLEOTIDE SEQUENCE [LARGE SCALE GENOMIC DNA]</scope>
    <source>
        <strain evidence="2 3">HJA6</strain>
    </source>
</reference>
<feature type="compositionally biased region" description="Basic and acidic residues" evidence="1">
    <location>
        <begin position="154"/>
        <end position="170"/>
    </location>
</feature>
<evidence type="ECO:0000256" key="1">
    <source>
        <dbReference type="SAM" id="MobiDB-lite"/>
    </source>
</evidence>
<protein>
    <submittedName>
        <fullName evidence="2">DUF3305 domain-containing protein</fullName>
    </submittedName>
</protein>
<dbReference type="RefSeq" id="WP_219765405.1">
    <property type="nucleotide sequence ID" value="NZ_JAHYBZ010000009.1"/>
</dbReference>
<proteinExistence type="predicted"/>
<gene>
    <name evidence="2" type="ORF">KPL78_23435</name>
</gene>
<dbReference type="EMBL" id="JAHYBZ010000009">
    <property type="protein sequence ID" value="MBW6400834.1"/>
    <property type="molecule type" value="Genomic_DNA"/>
</dbReference>
<sequence>MTLDVPGSIRIPVAVLAERRPGVTPWAEHAWAAVDVLEDIPPVAPWSVLREDAGRTLFFAGVAEIALYPSDTDNYIHNLQQAAPNIWVVLRPVEEAPGYRLQAATLDAGEAQIFTEAGDDLVEALPLPRGLRLILERFIAEHHRERTFHKRRRDRADTEALGRRAPVEEP</sequence>
<evidence type="ECO:0000313" key="2">
    <source>
        <dbReference type="EMBL" id="MBW6400834.1"/>
    </source>
</evidence>
<accession>A0ABS7AI64</accession>
<name>A0ABS7AI64_9PROT</name>
<dbReference type="Proteomes" id="UP001196565">
    <property type="component" value="Unassembled WGS sequence"/>
</dbReference>